<keyword evidence="3" id="KW-1185">Reference proteome</keyword>
<dbReference type="AlphaFoldDB" id="A0A367XVX6"/>
<dbReference type="RefSeq" id="WP_114118403.1">
    <property type="nucleotide sequence ID" value="NZ_BMHU01000005.1"/>
</dbReference>
<evidence type="ECO:0000313" key="2">
    <source>
        <dbReference type="EMBL" id="RCK56962.1"/>
    </source>
</evidence>
<name>A0A367XVX6_9MICO</name>
<dbReference type="Pfam" id="PF13830">
    <property type="entry name" value="DUF4192"/>
    <property type="match status" value="2"/>
</dbReference>
<comment type="caution">
    <text evidence="2">The sequence shown here is derived from an EMBL/GenBank/DDBJ whole genome shotgun (WGS) entry which is preliminary data.</text>
</comment>
<evidence type="ECO:0000313" key="3">
    <source>
        <dbReference type="Proteomes" id="UP000253508"/>
    </source>
</evidence>
<protein>
    <submittedName>
        <fullName evidence="2">DUF4192 family protein</fullName>
    </submittedName>
</protein>
<organism evidence="2 3">
    <name type="scientific">Microbacterium sorbitolivorans</name>
    <dbReference type="NCBI Taxonomy" id="1867410"/>
    <lineage>
        <taxon>Bacteria</taxon>
        <taxon>Bacillati</taxon>
        <taxon>Actinomycetota</taxon>
        <taxon>Actinomycetes</taxon>
        <taxon>Micrococcales</taxon>
        <taxon>Microbacteriaceae</taxon>
        <taxon>Microbacterium</taxon>
    </lineage>
</organism>
<gene>
    <name evidence="2" type="ORF">DTO57_11570</name>
</gene>
<dbReference type="OrthoDB" id="4954868at2"/>
<feature type="region of interest" description="Disordered" evidence="1">
    <location>
        <begin position="138"/>
        <end position="159"/>
    </location>
</feature>
<dbReference type="InterPro" id="IPR025447">
    <property type="entry name" value="DUF4192"/>
</dbReference>
<dbReference type="EMBL" id="QORO01000005">
    <property type="protein sequence ID" value="RCK56962.1"/>
    <property type="molecule type" value="Genomic_DNA"/>
</dbReference>
<proteinExistence type="predicted"/>
<reference evidence="2 3" key="1">
    <citation type="submission" date="2018-07" db="EMBL/GenBank/DDBJ databases">
        <title>Microbacterium endoborsara sp. nov., a novel actinobacterium isolated from Borszczowia aralocaspica.</title>
        <authorList>
            <person name="An D."/>
        </authorList>
    </citation>
    <scope>NUCLEOTIDE SEQUENCE [LARGE SCALE GENOMIC DNA]</scope>
    <source>
        <strain evidence="2 3">C1.15228</strain>
    </source>
</reference>
<evidence type="ECO:0000256" key="1">
    <source>
        <dbReference type="SAM" id="MobiDB-lite"/>
    </source>
</evidence>
<accession>A0A367XVX6</accession>
<dbReference type="Proteomes" id="UP000253508">
    <property type="component" value="Unassembled WGS sequence"/>
</dbReference>
<sequence>MDTILRHSSAVKLLASIPRQLEREPRGSLVLIPISGRETLGALRLDLPLDAGADAVADLAIGYLCRIPNAEDVITTIWTDSPALDGDGVAHEALAIAIAERAEAAGLRVTGEYCVGDDGWTSYARPELRSLAELAEADPDPHAARARHPRAGAALPRADAADREEVARQLVALEELPTDPFRRIWEGPRPPAAVAEADDELRIFDADPFAGVTPALISTDAAPARAAMWMWIFRCPALRDVMLTAWAGGVDEGRRACEWQQEWMAGSQETPEFPIRLAGEGARPSAHRLRAALDFCRGLAARAPRTHLAACLAVCGWLSWALGNSTHAAEYADRALEIDPRSSFATLIRTMTDRGILPGWAFDPAGRDASVRTERVT</sequence>